<evidence type="ECO:0000313" key="4">
    <source>
        <dbReference type="Proteomes" id="UP000594454"/>
    </source>
</evidence>
<organism evidence="3 4">
    <name type="scientific">Hermetia illucens</name>
    <name type="common">Black soldier fly</name>
    <dbReference type="NCBI Taxonomy" id="343691"/>
    <lineage>
        <taxon>Eukaryota</taxon>
        <taxon>Metazoa</taxon>
        <taxon>Ecdysozoa</taxon>
        <taxon>Arthropoda</taxon>
        <taxon>Hexapoda</taxon>
        <taxon>Insecta</taxon>
        <taxon>Pterygota</taxon>
        <taxon>Neoptera</taxon>
        <taxon>Endopterygota</taxon>
        <taxon>Diptera</taxon>
        <taxon>Brachycera</taxon>
        <taxon>Stratiomyomorpha</taxon>
        <taxon>Stratiomyidae</taxon>
        <taxon>Hermetiinae</taxon>
        <taxon>Hermetia</taxon>
    </lineage>
</organism>
<evidence type="ECO:0000256" key="2">
    <source>
        <dbReference type="ARBA" id="ARBA00022737"/>
    </source>
</evidence>
<dbReference type="GO" id="GO:0032874">
    <property type="term" value="P:positive regulation of stress-activated MAPK cascade"/>
    <property type="evidence" value="ECO:0007669"/>
    <property type="project" value="TreeGrafter"/>
</dbReference>
<dbReference type="InParanoid" id="A0A7R8UAW6"/>
<keyword evidence="4" id="KW-1185">Reference proteome</keyword>
<dbReference type="AlphaFoldDB" id="A0A7R8UAW6"/>
<gene>
    <name evidence="3" type="ORF">HERILL_LOCUS736</name>
</gene>
<dbReference type="InterPro" id="IPR052125">
    <property type="entry name" value="KLHDC10"/>
</dbReference>
<dbReference type="Proteomes" id="UP000594454">
    <property type="component" value="Chromosome 1"/>
</dbReference>
<keyword evidence="2" id="KW-0677">Repeat</keyword>
<dbReference type="InterPro" id="IPR015915">
    <property type="entry name" value="Kelch-typ_b-propeller"/>
</dbReference>
<reference evidence="3 4" key="1">
    <citation type="submission" date="2020-11" db="EMBL/GenBank/DDBJ databases">
        <authorList>
            <person name="Wallbank WR R."/>
            <person name="Pardo Diaz C."/>
            <person name="Kozak K."/>
            <person name="Martin S."/>
            <person name="Jiggins C."/>
            <person name="Moest M."/>
            <person name="Warren A I."/>
            <person name="Generalovic N T."/>
            <person name="Byers J.R.P. K."/>
            <person name="Montejo-Kovacevich G."/>
            <person name="Yen C E."/>
        </authorList>
    </citation>
    <scope>NUCLEOTIDE SEQUENCE [LARGE SCALE GENOMIC DNA]</scope>
</reference>
<dbReference type="FunCoup" id="A0A7R8UAW6">
    <property type="interactions" value="940"/>
</dbReference>
<dbReference type="OrthoDB" id="7676067at2759"/>
<dbReference type="Pfam" id="PF24681">
    <property type="entry name" value="Kelch_KLHDC2_KLHL20_DRC7"/>
    <property type="match status" value="1"/>
</dbReference>
<proteinExistence type="predicted"/>
<evidence type="ECO:0000256" key="1">
    <source>
        <dbReference type="ARBA" id="ARBA00022441"/>
    </source>
</evidence>
<dbReference type="EMBL" id="LR899009">
    <property type="protein sequence ID" value="CAD7077384.1"/>
    <property type="molecule type" value="Genomic_DNA"/>
</dbReference>
<evidence type="ECO:0008006" key="5">
    <source>
        <dbReference type="Google" id="ProtNLM"/>
    </source>
</evidence>
<name>A0A7R8UAW6_HERIL</name>
<protein>
    <recommendedName>
        <fullName evidence="5">Kelch domain-containing protein 10</fullName>
    </recommendedName>
</protein>
<dbReference type="PANTHER" id="PTHR46428:SF1">
    <property type="entry name" value="KELCH DOMAIN-CONTAINING PROTEIN 10"/>
    <property type="match status" value="1"/>
</dbReference>
<dbReference type="Gene3D" id="2.120.10.80">
    <property type="entry name" value="Kelch-type beta propeller"/>
    <property type="match status" value="2"/>
</dbReference>
<accession>A0A7R8UAW6</accession>
<dbReference type="PANTHER" id="PTHR46428">
    <property type="entry name" value="KELCH DOMAIN-CONTAINING PROTEIN 10"/>
    <property type="match status" value="1"/>
</dbReference>
<sequence length="411" mass="46133">MVLYTKFHKMPLPGMSRHNVVYQFRPYELKKLKKKSIEESAASLPDPRSGHRIACNESDIFCFGGYSPGSEDTADAGNLFQELWKYNIFSKRWTLVIAPGADDMPKEVASCTATIHGNILVIHGGTGFPFGESSSNKCYVFQTSAVEPSIVELEATGEHPKAQYGQAVTIADNFLYSIGGTTGFDYSCDVHRLDLVHKDWKCMYTSKGNIQDDPSGRYRHGVVHCDGLLYVLGGGTSNSVFDLEQIPVFNLVSCSWTHVQTKPDEHAGRPYGYPAPRRCHSCIQYETENGTEAIIAGGCGENLYFTDIWKLNIKTLKWTLMKAARLPRPLFFHDACITNNSCMYIFGGIQVNGRSWSRTNDLMKMWVRIPKLSEICWDAISYYAPNLCKLTKLELLRLGIPKEFAVRINSV</sequence>
<evidence type="ECO:0000313" key="3">
    <source>
        <dbReference type="EMBL" id="CAD7077384.1"/>
    </source>
</evidence>
<dbReference type="SUPFAM" id="SSF117281">
    <property type="entry name" value="Kelch motif"/>
    <property type="match status" value="2"/>
</dbReference>
<keyword evidence="1" id="KW-0880">Kelch repeat</keyword>